<evidence type="ECO:0000313" key="2">
    <source>
        <dbReference type="EMBL" id="REJ29368.1"/>
    </source>
</evidence>
<gene>
    <name evidence="1" type="ORF">B4135_2802</name>
    <name evidence="2" type="ORF">C6P37_05310</name>
</gene>
<dbReference type="Proteomes" id="UP000257014">
    <property type="component" value="Unassembled WGS sequence"/>
</dbReference>
<dbReference type="RefSeq" id="WP_081626236.1">
    <property type="nucleotide sequence ID" value="NZ_LQYT01000073.1"/>
</dbReference>
<comment type="caution">
    <text evidence="1">The sequence shown here is derived from an EMBL/GenBank/DDBJ whole genome shotgun (WGS) entry which is preliminary data.</text>
</comment>
<sequence length="41" mass="4645">MGILVCQECNATIEYFEDEKVSVLYGKCPHPHCRGEEDGDE</sequence>
<dbReference type="Proteomes" id="UP000075683">
    <property type="component" value="Unassembled WGS sequence"/>
</dbReference>
<dbReference type="InterPro" id="IPR025236">
    <property type="entry name" value="SR1P"/>
</dbReference>
<evidence type="ECO:0000313" key="3">
    <source>
        <dbReference type="Proteomes" id="UP000075683"/>
    </source>
</evidence>
<organism evidence="1 3">
    <name type="scientific">Caldibacillus debilis</name>
    <dbReference type="NCBI Taxonomy" id="301148"/>
    <lineage>
        <taxon>Bacteria</taxon>
        <taxon>Bacillati</taxon>
        <taxon>Bacillota</taxon>
        <taxon>Bacilli</taxon>
        <taxon>Bacillales</taxon>
        <taxon>Bacillaceae</taxon>
        <taxon>Caldibacillus</taxon>
    </lineage>
</organism>
<name>A0A150LQ14_9BACI</name>
<protein>
    <submittedName>
        <fullName evidence="2">GapA-binding peptide SR1P</fullName>
    </submittedName>
</protein>
<proteinExistence type="predicted"/>
<dbReference type="Pfam" id="PF13790">
    <property type="entry name" value="SR1P"/>
    <property type="match status" value="1"/>
</dbReference>
<evidence type="ECO:0000313" key="4">
    <source>
        <dbReference type="Proteomes" id="UP000257014"/>
    </source>
</evidence>
<dbReference type="AlphaFoldDB" id="A0A150LQ14"/>
<dbReference type="EMBL" id="QEWE01000014">
    <property type="protein sequence ID" value="REJ29368.1"/>
    <property type="molecule type" value="Genomic_DNA"/>
</dbReference>
<evidence type="ECO:0000313" key="1">
    <source>
        <dbReference type="EMBL" id="KYD14375.1"/>
    </source>
</evidence>
<accession>A0A150LQ14</accession>
<dbReference type="EMBL" id="LQYT01000073">
    <property type="protein sequence ID" value="KYD14375.1"/>
    <property type="molecule type" value="Genomic_DNA"/>
</dbReference>
<reference evidence="2 4" key="2">
    <citation type="submission" date="2018-03" db="EMBL/GenBank/DDBJ databases">
        <authorList>
            <person name="Keele B.F."/>
        </authorList>
    </citation>
    <scope>NUCLEOTIDE SEQUENCE [LARGE SCALE GENOMIC DNA]</scope>
    <source>
        <strain evidence="2">ZCTH4_d</strain>
    </source>
</reference>
<reference evidence="1 3" key="1">
    <citation type="submission" date="2016-01" db="EMBL/GenBank/DDBJ databases">
        <title>Draft Genome Sequences of Seven Thermophilic Sporeformers Isolated from Foods.</title>
        <authorList>
            <person name="Berendsen E.M."/>
            <person name="Wells-Bennik M.H."/>
            <person name="Krawcyk A.O."/>
            <person name="De Jong A."/>
            <person name="Holsappel S."/>
            <person name="Eijlander R.T."/>
            <person name="Kuipers O.P."/>
        </authorList>
    </citation>
    <scope>NUCLEOTIDE SEQUENCE [LARGE SCALE GENOMIC DNA]</scope>
    <source>
        <strain evidence="1 3">B4135</strain>
    </source>
</reference>
<dbReference type="OrthoDB" id="2971595at2"/>